<evidence type="ECO:0000256" key="1">
    <source>
        <dbReference type="SAM" id="Phobius"/>
    </source>
</evidence>
<organism evidence="3 4">
    <name type="scientific">Clathrus columnatus</name>
    <dbReference type="NCBI Taxonomy" id="1419009"/>
    <lineage>
        <taxon>Eukaryota</taxon>
        <taxon>Fungi</taxon>
        <taxon>Dikarya</taxon>
        <taxon>Basidiomycota</taxon>
        <taxon>Agaricomycotina</taxon>
        <taxon>Agaricomycetes</taxon>
        <taxon>Phallomycetidae</taxon>
        <taxon>Phallales</taxon>
        <taxon>Clathraceae</taxon>
        <taxon>Clathrus</taxon>
    </lineage>
</organism>
<sequence length="469" mass="52767">MVHLVFLLHFLINSCGAIQPTTTDKSETSSVLGVIPSVDVLFQVYIGSQRSTLDILWSCLATTFAVTWLSVHPNIPTPGEKIWWITWRRFKLMVWAFVAPEFIVLWAWRQRRAACRLAEEVRILAKARNQKYGHDWTTTHGHFLQMGGFCIQSDKRSPRVLYFKQFQSMVGKTFDIPSISADEIDDKGKSDPLGKMVAALQILWFIVQVIARHMNHLVITQLEFTTAALACLNATMYILWWSKPLDVRCPVVIHPYPSPSRHVDEVIRTQDPVICRDPPSSSLNNTSVTASMTENEEKSVAVPHLAQIKNDICNPAEHNVSCDKRVVSLTPRSFLDTIRAVLVSLVAFLNRIIAKLLFQVGHLISPFIHLVVGIVMEQQMALEYRTPTFYVWPGNNSVGYNTETTSAVKSKIFGTQSAIPSSNGSIVLLISYCVLIARILLFLDSLLAFRALPSPAFATLNWLSIIPHI</sequence>
<dbReference type="AlphaFoldDB" id="A0AAV5A8X3"/>
<keyword evidence="1" id="KW-0472">Membrane</keyword>
<comment type="caution">
    <text evidence="3">The sequence shown here is derived from an EMBL/GenBank/DDBJ whole genome shotgun (WGS) entry which is preliminary data.</text>
</comment>
<dbReference type="PANTHER" id="PTHR35043">
    <property type="entry name" value="TRANSCRIPTION FACTOR DOMAIN-CONTAINING PROTEIN"/>
    <property type="match status" value="1"/>
</dbReference>
<keyword evidence="2" id="KW-0732">Signal</keyword>
<keyword evidence="4" id="KW-1185">Reference proteome</keyword>
<feature type="signal peptide" evidence="2">
    <location>
        <begin position="1"/>
        <end position="17"/>
    </location>
</feature>
<reference evidence="3" key="1">
    <citation type="submission" date="2021-10" db="EMBL/GenBank/DDBJ databases">
        <title>De novo Genome Assembly of Clathrus columnatus (Basidiomycota, Fungi) Using Illumina and Nanopore Sequence Data.</title>
        <authorList>
            <person name="Ogiso-Tanaka E."/>
            <person name="Itagaki H."/>
            <person name="Hosoya T."/>
            <person name="Hosaka K."/>
        </authorList>
    </citation>
    <scope>NUCLEOTIDE SEQUENCE</scope>
    <source>
        <strain evidence="3">MO-923</strain>
    </source>
</reference>
<keyword evidence="1" id="KW-0812">Transmembrane</keyword>
<feature type="transmembrane region" description="Helical" evidence="1">
    <location>
        <begin position="426"/>
        <end position="449"/>
    </location>
</feature>
<proteinExistence type="predicted"/>
<protein>
    <submittedName>
        <fullName evidence="3">Uncharacterized protein</fullName>
    </submittedName>
</protein>
<feature type="transmembrane region" description="Helical" evidence="1">
    <location>
        <begin position="359"/>
        <end position="376"/>
    </location>
</feature>
<name>A0AAV5A8X3_9AGAM</name>
<gene>
    <name evidence="3" type="ORF">Clacol_003411</name>
</gene>
<dbReference type="Proteomes" id="UP001050691">
    <property type="component" value="Unassembled WGS sequence"/>
</dbReference>
<dbReference type="PANTHER" id="PTHR35043:SF7">
    <property type="entry name" value="TRANSCRIPTION FACTOR DOMAIN-CONTAINING PROTEIN"/>
    <property type="match status" value="1"/>
</dbReference>
<evidence type="ECO:0000313" key="3">
    <source>
        <dbReference type="EMBL" id="GJJ09189.1"/>
    </source>
</evidence>
<feature type="chain" id="PRO_5043921303" evidence="2">
    <location>
        <begin position="18"/>
        <end position="469"/>
    </location>
</feature>
<dbReference type="EMBL" id="BPWL01000004">
    <property type="protein sequence ID" value="GJJ09189.1"/>
    <property type="molecule type" value="Genomic_DNA"/>
</dbReference>
<evidence type="ECO:0000313" key="4">
    <source>
        <dbReference type="Proteomes" id="UP001050691"/>
    </source>
</evidence>
<evidence type="ECO:0000256" key="2">
    <source>
        <dbReference type="SAM" id="SignalP"/>
    </source>
</evidence>
<keyword evidence="1" id="KW-1133">Transmembrane helix</keyword>
<accession>A0AAV5A8X3</accession>